<dbReference type="GO" id="GO:0036064">
    <property type="term" value="C:ciliary basal body"/>
    <property type="evidence" value="ECO:0007669"/>
    <property type="project" value="TreeGrafter"/>
</dbReference>
<keyword evidence="5 7" id="KW-0472">Membrane</keyword>
<dbReference type="Proteomes" id="UP000515204">
    <property type="component" value="Unplaced"/>
</dbReference>
<evidence type="ECO:0000256" key="2">
    <source>
        <dbReference type="ARBA" id="ARBA00008803"/>
    </source>
</evidence>
<dbReference type="RefSeq" id="XP_014468734.1">
    <property type="nucleotide sequence ID" value="XM_014613248.1"/>
</dbReference>
<feature type="transmembrane region" description="Helical" evidence="7">
    <location>
        <begin position="437"/>
        <end position="459"/>
    </location>
</feature>
<organism evidence="8 9">
    <name type="scientific">Dinoponera quadriceps</name>
    <name type="common">South American ant</name>
    <dbReference type="NCBI Taxonomy" id="609295"/>
    <lineage>
        <taxon>Eukaryota</taxon>
        <taxon>Metazoa</taxon>
        <taxon>Ecdysozoa</taxon>
        <taxon>Arthropoda</taxon>
        <taxon>Hexapoda</taxon>
        <taxon>Insecta</taxon>
        <taxon>Pterygota</taxon>
        <taxon>Neoptera</taxon>
        <taxon>Endopterygota</taxon>
        <taxon>Hymenoptera</taxon>
        <taxon>Apocrita</taxon>
        <taxon>Aculeata</taxon>
        <taxon>Formicoidea</taxon>
        <taxon>Formicidae</taxon>
        <taxon>Ponerinae</taxon>
        <taxon>Ponerini</taxon>
        <taxon>Dinoponera</taxon>
    </lineage>
</organism>
<dbReference type="OrthoDB" id="29023at2759"/>
<dbReference type="KEGG" id="dqu:106741355"/>
<gene>
    <name evidence="9" type="primary">LOC106741355</name>
</gene>
<feature type="transmembrane region" description="Helical" evidence="7">
    <location>
        <begin position="118"/>
        <end position="138"/>
    </location>
</feature>
<keyword evidence="3 7" id="KW-0812">Transmembrane</keyword>
<keyword evidence="8" id="KW-1185">Reference proteome</keyword>
<evidence type="ECO:0000313" key="9">
    <source>
        <dbReference type="RefSeq" id="XP_014468734.1"/>
    </source>
</evidence>
<keyword evidence="4 7" id="KW-1133">Transmembrane helix</keyword>
<evidence type="ECO:0000256" key="4">
    <source>
        <dbReference type="ARBA" id="ARBA00022989"/>
    </source>
</evidence>
<comment type="similarity">
    <text evidence="2">Belongs to the TAPT1 family.</text>
</comment>
<dbReference type="GeneID" id="106741355"/>
<dbReference type="GO" id="GO:0005789">
    <property type="term" value="C:endoplasmic reticulum membrane"/>
    <property type="evidence" value="ECO:0007669"/>
    <property type="project" value="TreeGrafter"/>
</dbReference>
<dbReference type="PANTHER" id="PTHR13317">
    <property type="entry name" value="TRANSMEMBRANE ANTERIOR POSTERIOR TRANSFORMATION PROTEIN 1 HOMOLOG"/>
    <property type="match status" value="1"/>
</dbReference>
<evidence type="ECO:0000256" key="5">
    <source>
        <dbReference type="ARBA" id="ARBA00023136"/>
    </source>
</evidence>
<protein>
    <submittedName>
        <fullName evidence="9">Protein TAPT1 homolog</fullName>
    </submittedName>
</protein>
<feature type="compositionally biased region" description="Acidic residues" evidence="6">
    <location>
        <begin position="1"/>
        <end position="11"/>
    </location>
</feature>
<feature type="transmembrane region" description="Helical" evidence="7">
    <location>
        <begin position="243"/>
        <end position="265"/>
    </location>
</feature>
<evidence type="ECO:0000256" key="7">
    <source>
        <dbReference type="SAM" id="Phobius"/>
    </source>
</evidence>
<proteinExistence type="inferred from homology"/>
<feature type="compositionally biased region" description="Basic and acidic residues" evidence="6">
    <location>
        <begin position="38"/>
        <end position="47"/>
    </location>
</feature>
<evidence type="ECO:0000256" key="6">
    <source>
        <dbReference type="SAM" id="MobiDB-lite"/>
    </source>
</evidence>
<evidence type="ECO:0000313" key="8">
    <source>
        <dbReference type="Proteomes" id="UP000515204"/>
    </source>
</evidence>
<feature type="region of interest" description="Disordered" evidence="6">
    <location>
        <begin position="1"/>
        <end position="47"/>
    </location>
</feature>
<dbReference type="Pfam" id="PF05346">
    <property type="entry name" value="DUF747"/>
    <property type="match status" value="1"/>
</dbReference>
<comment type="subcellular location">
    <subcellularLocation>
        <location evidence="1">Membrane</location>
        <topology evidence="1">Multi-pass membrane protein</topology>
    </subcellularLocation>
</comment>
<dbReference type="InterPro" id="IPR008010">
    <property type="entry name" value="Tatp1"/>
</dbReference>
<accession>A0A6P3WSQ7</accession>
<reference evidence="9" key="1">
    <citation type="submission" date="2025-08" db="UniProtKB">
        <authorList>
            <consortium name="RefSeq"/>
        </authorList>
    </citation>
    <scope>IDENTIFICATION</scope>
</reference>
<feature type="compositionally biased region" description="Basic residues" evidence="6">
    <location>
        <begin position="21"/>
        <end position="31"/>
    </location>
</feature>
<dbReference type="GO" id="GO:0045724">
    <property type="term" value="P:positive regulation of cilium assembly"/>
    <property type="evidence" value="ECO:0007669"/>
    <property type="project" value="TreeGrafter"/>
</dbReference>
<evidence type="ECO:0000256" key="3">
    <source>
        <dbReference type="ARBA" id="ARBA00022692"/>
    </source>
</evidence>
<dbReference type="AlphaFoldDB" id="A0A6P3WSQ7"/>
<name>A0A6P3WSQ7_DINQU</name>
<sequence length="565" mass="64019">MHNMFAEDENMEQNCPEKKTIRFRGTGKSKGHVSPNNKRVENVESPHCREELPEAEDLKKKQGVSLMQFLRTELTRGYQLEHDEERFSARREKIYSFLQIPKEVEKFMLYGFLQCADSFLFVYTFLPLRFTMALWAVITRPLRHCLRSGKFRAKNTGKYLSPAEVCDLLKGVVVVGCWAATWKVDTSMMYHLVKSQSVIKLYIFYNMLEVGDRLFSAFGQDTIDALLWTATEPRSRSSRRQHLGTLPHLLFAVVYVLLHSILVLFQATTLNVAINSSNKALLTIMMSNNFVELKGSVFKKFDKNNLFQLSCSDVRERFHLTMLLLAVSLQTMKEYAWHSDRLAVLLPDCALVLFAEVLVDWVKHAFITRFNELRSTVYRDYTVSLAYDMAQTRKETAFSDPSDLVARRMGFIPLPLGVAMARVLCTTVTPSARPANLILLLLAYFILVALRILNSIVILGRACDLMSSRTHAEKEEANLKRPPLTKRANSVDMKKPNLGTAIFSNSAVSLNNVCLNEAFLQEEAAPVVPPTAAAQKAEKLACNVNDLPSVTKTVLRTGSEPLLPQ</sequence>
<evidence type="ECO:0000256" key="1">
    <source>
        <dbReference type="ARBA" id="ARBA00004141"/>
    </source>
</evidence>
<dbReference type="PANTHER" id="PTHR13317:SF4">
    <property type="entry name" value="TRANSMEMBRANE ANTERIOR POSTERIOR TRANSFORMATION PROTEIN 1 HOMOLOG"/>
    <property type="match status" value="1"/>
</dbReference>